<protein>
    <submittedName>
        <fullName evidence="2">ASCH domain-containing protein</fullName>
    </submittedName>
</protein>
<name>A0AC35U169_9BILA</name>
<evidence type="ECO:0000313" key="2">
    <source>
        <dbReference type="WBParaSite" id="RSKR_0000657100.1"/>
    </source>
</evidence>
<dbReference type="Proteomes" id="UP000095286">
    <property type="component" value="Unplaced"/>
</dbReference>
<sequence length="142" mass="16669">MFKPHVYHCYPFQIEGSRAFQTTSFQPQAHYELKSNKDNTIKYHTTFRGKLLVGRDIIFKKSLIYTNEKDLTKAKPIEQIVFWSYPETEAHHPILDKILSVSHYAAFIQKESSLYERVKKTEVGEDGDYINIIRDLLNPSEN</sequence>
<accession>A0AC35U169</accession>
<organism evidence="1 2">
    <name type="scientific">Rhabditophanes sp. KR3021</name>
    <dbReference type="NCBI Taxonomy" id="114890"/>
    <lineage>
        <taxon>Eukaryota</taxon>
        <taxon>Metazoa</taxon>
        <taxon>Ecdysozoa</taxon>
        <taxon>Nematoda</taxon>
        <taxon>Chromadorea</taxon>
        <taxon>Rhabditida</taxon>
        <taxon>Tylenchina</taxon>
        <taxon>Panagrolaimomorpha</taxon>
        <taxon>Strongyloidoidea</taxon>
        <taxon>Alloionematidae</taxon>
        <taxon>Rhabditophanes</taxon>
    </lineage>
</organism>
<dbReference type="WBParaSite" id="RSKR_0000657100.1">
    <property type="protein sequence ID" value="RSKR_0000657100.1"/>
    <property type="gene ID" value="RSKR_0000657100"/>
</dbReference>
<proteinExistence type="predicted"/>
<evidence type="ECO:0000313" key="1">
    <source>
        <dbReference type="Proteomes" id="UP000095286"/>
    </source>
</evidence>
<reference evidence="2" key="1">
    <citation type="submission" date="2016-11" db="UniProtKB">
        <authorList>
            <consortium name="WormBaseParasite"/>
        </authorList>
    </citation>
    <scope>IDENTIFICATION</scope>
    <source>
        <strain evidence="2">KR3021</strain>
    </source>
</reference>